<dbReference type="GO" id="GO:0005506">
    <property type="term" value="F:iron ion binding"/>
    <property type="evidence" value="ECO:0007669"/>
    <property type="project" value="InterPro"/>
</dbReference>
<evidence type="ECO:0000256" key="13">
    <source>
        <dbReference type="PIRSR" id="PIRSR602401-1"/>
    </source>
</evidence>
<dbReference type="PRINTS" id="PR00463">
    <property type="entry name" value="EP450I"/>
</dbReference>
<dbReference type="InterPro" id="IPR036396">
    <property type="entry name" value="Cyt_P450_sf"/>
</dbReference>
<keyword evidence="15" id="KW-0812">Transmembrane</keyword>
<evidence type="ECO:0000256" key="14">
    <source>
        <dbReference type="RuleBase" id="RU000461"/>
    </source>
</evidence>
<keyword evidence="15" id="KW-1133">Transmembrane helix</keyword>
<dbReference type="CDD" id="cd11056">
    <property type="entry name" value="CYP6-like"/>
    <property type="match status" value="1"/>
</dbReference>
<keyword evidence="5 13" id="KW-0349">Heme</keyword>
<evidence type="ECO:0000256" key="7">
    <source>
        <dbReference type="ARBA" id="ARBA00022824"/>
    </source>
</evidence>
<organism evidence="16 17">
    <name type="scientific">Ignelater luminosus</name>
    <name type="common">Cucubano</name>
    <name type="synonym">Pyrophorus luminosus</name>
    <dbReference type="NCBI Taxonomy" id="2038154"/>
    <lineage>
        <taxon>Eukaryota</taxon>
        <taxon>Metazoa</taxon>
        <taxon>Ecdysozoa</taxon>
        <taxon>Arthropoda</taxon>
        <taxon>Hexapoda</taxon>
        <taxon>Insecta</taxon>
        <taxon>Pterygota</taxon>
        <taxon>Neoptera</taxon>
        <taxon>Endopterygota</taxon>
        <taxon>Coleoptera</taxon>
        <taxon>Polyphaga</taxon>
        <taxon>Elateriformia</taxon>
        <taxon>Elateroidea</taxon>
        <taxon>Elateridae</taxon>
        <taxon>Agrypninae</taxon>
        <taxon>Pyrophorini</taxon>
        <taxon>Ignelater</taxon>
    </lineage>
</organism>
<comment type="subcellular location">
    <subcellularLocation>
        <location evidence="3">Endoplasmic reticulum membrane</location>
        <topology evidence="3">Peripheral membrane protein</topology>
    </subcellularLocation>
    <subcellularLocation>
        <location evidence="2">Microsome membrane</location>
        <topology evidence="2">Peripheral membrane protein</topology>
    </subcellularLocation>
</comment>
<keyword evidence="7" id="KW-0256">Endoplasmic reticulum</keyword>
<evidence type="ECO:0000256" key="10">
    <source>
        <dbReference type="ARBA" id="ARBA00023004"/>
    </source>
</evidence>
<keyword evidence="6 13" id="KW-0479">Metal-binding</keyword>
<comment type="similarity">
    <text evidence="4 14">Belongs to the cytochrome P450 family.</text>
</comment>
<name>A0A8K0CHQ6_IGNLU</name>
<dbReference type="PROSITE" id="PS00086">
    <property type="entry name" value="CYTOCHROME_P450"/>
    <property type="match status" value="1"/>
</dbReference>
<dbReference type="InterPro" id="IPR002401">
    <property type="entry name" value="Cyt_P450_E_grp-I"/>
</dbReference>
<dbReference type="Pfam" id="PF00067">
    <property type="entry name" value="p450"/>
    <property type="match status" value="1"/>
</dbReference>
<proteinExistence type="inferred from homology"/>
<keyword evidence="17" id="KW-1185">Reference proteome</keyword>
<evidence type="ECO:0000256" key="5">
    <source>
        <dbReference type="ARBA" id="ARBA00022617"/>
    </source>
</evidence>
<keyword evidence="8" id="KW-0492">Microsome</keyword>
<keyword evidence="11 14" id="KW-0503">Monooxygenase</keyword>
<dbReference type="PRINTS" id="PR00385">
    <property type="entry name" value="P450"/>
</dbReference>
<evidence type="ECO:0000313" key="16">
    <source>
        <dbReference type="EMBL" id="KAF2886489.1"/>
    </source>
</evidence>
<dbReference type="InterPro" id="IPR017972">
    <property type="entry name" value="Cyt_P450_CS"/>
</dbReference>
<dbReference type="InterPro" id="IPR050476">
    <property type="entry name" value="Insect_CytP450_Detox"/>
</dbReference>
<dbReference type="GO" id="GO:0005789">
    <property type="term" value="C:endoplasmic reticulum membrane"/>
    <property type="evidence" value="ECO:0007669"/>
    <property type="project" value="UniProtKB-SubCell"/>
</dbReference>
<gene>
    <name evidence="16" type="ORF">ILUMI_19683</name>
</gene>
<accession>A0A8K0CHQ6</accession>
<dbReference type="EMBL" id="VTPC01087493">
    <property type="protein sequence ID" value="KAF2886489.1"/>
    <property type="molecule type" value="Genomic_DNA"/>
</dbReference>
<reference evidence="16" key="1">
    <citation type="submission" date="2019-08" db="EMBL/GenBank/DDBJ databases">
        <title>The genome of the North American firefly Photinus pyralis.</title>
        <authorList>
            <consortium name="Photinus pyralis genome working group"/>
            <person name="Fallon T.R."/>
            <person name="Sander Lower S.E."/>
            <person name="Weng J.-K."/>
        </authorList>
    </citation>
    <scope>NUCLEOTIDE SEQUENCE</scope>
    <source>
        <strain evidence="16">TRF0915ILg1</strain>
        <tissue evidence="16">Whole body</tissue>
    </source>
</reference>
<evidence type="ECO:0000256" key="2">
    <source>
        <dbReference type="ARBA" id="ARBA00004174"/>
    </source>
</evidence>
<dbReference type="GO" id="GO:0016705">
    <property type="term" value="F:oxidoreductase activity, acting on paired donors, with incorporation or reduction of molecular oxygen"/>
    <property type="evidence" value="ECO:0007669"/>
    <property type="project" value="InterPro"/>
</dbReference>
<evidence type="ECO:0000256" key="1">
    <source>
        <dbReference type="ARBA" id="ARBA00001971"/>
    </source>
</evidence>
<protein>
    <recommendedName>
        <fullName evidence="18">Cytochrome P450</fullName>
    </recommendedName>
</protein>
<evidence type="ECO:0000256" key="11">
    <source>
        <dbReference type="ARBA" id="ARBA00023033"/>
    </source>
</evidence>
<evidence type="ECO:0000256" key="12">
    <source>
        <dbReference type="ARBA" id="ARBA00023136"/>
    </source>
</evidence>
<sequence length="524" mass="60237">MSRMSVLSGNIYINILAFAVSILAIIVISFKWWFGYWERRNVYAPKPSIPFGNAKDLILQRVTMGVDIKNAYDDIKGRQNKFGGYYFLGKPIFIPVDLDLVKTMLTKDFKHFTNHTFVVDEENEPLTGHLFGLKDSKWKKLRSKLTPTFTSGKMKMMFQTLLDCSDNLETLVDKYIQERQPIDIKDVSARFTTDIISSCAFGIECNSLKNPNCEFREYGRKLFDITIWEGVVRLIAFVAPDLVIYLKLKILRKELSNFFMNIVRETVNYRETNNIIRKDFMHLLIQLKNNVKIKESNVGDLINIDSIDNNAPSLTMNEIAAQAFVLFVAGFETSSTTTTFCLYELAENPNLQDQARDEINTILEKYGGKLTYDGVMELVYLEKCINETLRKYPPVPVHTRECTETYKVPGTNLVINKGQFVFIPVMGIQNDPEYYPDPDKFDPERFSEEIKTKRHSAAWTPFGDGPRACIGLRFGLMQTKVGLVTLLKRFKFTLHPKTELPLLFDPKGFILAAKNGIWLKAERI</sequence>
<dbReference type="Proteomes" id="UP000801492">
    <property type="component" value="Unassembled WGS sequence"/>
</dbReference>
<evidence type="ECO:0000256" key="4">
    <source>
        <dbReference type="ARBA" id="ARBA00010617"/>
    </source>
</evidence>
<evidence type="ECO:0000313" key="17">
    <source>
        <dbReference type="Proteomes" id="UP000801492"/>
    </source>
</evidence>
<dbReference type="PANTHER" id="PTHR24292:SF100">
    <property type="entry name" value="CYTOCHROME P450 6A16, ISOFORM B-RELATED"/>
    <property type="match status" value="1"/>
</dbReference>
<feature type="binding site" description="axial binding residue" evidence="13">
    <location>
        <position position="469"/>
    </location>
    <ligand>
        <name>heme</name>
        <dbReference type="ChEBI" id="CHEBI:30413"/>
    </ligand>
    <ligandPart>
        <name>Fe</name>
        <dbReference type="ChEBI" id="CHEBI:18248"/>
    </ligandPart>
</feature>
<keyword evidence="10 13" id="KW-0408">Iron</keyword>
<comment type="caution">
    <text evidence="16">The sequence shown here is derived from an EMBL/GenBank/DDBJ whole genome shotgun (WGS) entry which is preliminary data.</text>
</comment>
<feature type="transmembrane region" description="Helical" evidence="15">
    <location>
        <begin position="12"/>
        <end position="34"/>
    </location>
</feature>
<keyword evidence="9 14" id="KW-0560">Oxidoreductase</keyword>
<dbReference type="OrthoDB" id="2789670at2759"/>
<dbReference type="GO" id="GO:0020037">
    <property type="term" value="F:heme binding"/>
    <property type="evidence" value="ECO:0007669"/>
    <property type="project" value="InterPro"/>
</dbReference>
<dbReference type="Gene3D" id="1.10.630.10">
    <property type="entry name" value="Cytochrome P450"/>
    <property type="match status" value="1"/>
</dbReference>
<dbReference type="PANTHER" id="PTHR24292">
    <property type="entry name" value="CYTOCHROME P450"/>
    <property type="match status" value="1"/>
</dbReference>
<dbReference type="FunFam" id="1.10.630.10:FF:000042">
    <property type="entry name" value="Cytochrome P450"/>
    <property type="match status" value="1"/>
</dbReference>
<keyword evidence="12 15" id="KW-0472">Membrane</keyword>
<comment type="cofactor">
    <cofactor evidence="1 13">
        <name>heme</name>
        <dbReference type="ChEBI" id="CHEBI:30413"/>
    </cofactor>
</comment>
<dbReference type="InterPro" id="IPR001128">
    <property type="entry name" value="Cyt_P450"/>
</dbReference>
<evidence type="ECO:0008006" key="18">
    <source>
        <dbReference type="Google" id="ProtNLM"/>
    </source>
</evidence>
<evidence type="ECO:0000256" key="9">
    <source>
        <dbReference type="ARBA" id="ARBA00023002"/>
    </source>
</evidence>
<evidence type="ECO:0000256" key="6">
    <source>
        <dbReference type="ARBA" id="ARBA00022723"/>
    </source>
</evidence>
<dbReference type="AlphaFoldDB" id="A0A8K0CHQ6"/>
<dbReference type="SUPFAM" id="SSF48264">
    <property type="entry name" value="Cytochrome P450"/>
    <property type="match status" value="1"/>
</dbReference>
<dbReference type="GO" id="GO:0004497">
    <property type="term" value="F:monooxygenase activity"/>
    <property type="evidence" value="ECO:0007669"/>
    <property type="project" value="UniProtKB-KW"/>
</dbReference>
<evidence type="ECO:0000256" key="8">
    <source>
        <dbReference type="ARBA" id="ARBA00022848"/>
    </source>
</evidence>
<evidence type="ECO:0000256" key="15">
    <source>
        <dbReference type="SAM" id="Phobius"/>
    </source>
</evidence>
<evidence type="ECO:0000256" key="3">
    <source>
        <dbReference type="ARBA" id="ARBA00004406"/>
    </source>
</evidence>